<evidence type="ECO:0000256" key="4">
    <source>
        <dbReference type="ARBA" id="ARBA00022989"/>
    </source>
</evidence>
<evidence type="ECO:0000259" key="8">
    <source>
        <dbReference type="Pfam" id="PF02687"/>
    </source>
</evidence>
<evidence type="ECO:0000256" key="6">
    <source>
        <dbReference type="ARBA" id="ARBA00038076"/>
    </source>
</evidence>
<dbReference type="Proteomes" id="UP000611762">
    <property type="component" value="Unassembled WGS sequence"/>
</dbReference>
<evidence type="ECO:0000313" key="10">
    <source>
        <dbReference type="Proteomes" id="UP000611762"/>
    </source>
</evidence>
<dbReference type="Pfam" id="PF02687">
    <property type="entry name" value="FtsX"/>
    <property type="match status" value="2"/>
</dbReference>
<dbReference type="PANTHER" id="PTHR30572:SF4">
    <property type="entry name" value="ABC TRANSPORTER PERMEASE YTRF"/>
    <property type="match status" value="1"/>
</dbReference>
<dbReference type="PANTHER" id="PTHR30572">
    <property type="entry name" value="MEMBRANE COMPONENT OF TRANSPORTER-RELATED"/>
    <property type="match status" value="1"/>
</dbReference>
<evidence type="ECO:0000256" key="5">
    <source>
        <dbReference type="ARBA" id="ARBA00023136"/>
    </source>
</evidence>
<evidence type="ECO:0000256" key="1">
    <source>
        <dbReference type="ARBA" id="ARBA00004651"/>
    </source>
</evidence>
<comment type="similarity">
    <text evidence="6">Belongs to the ABC-4 integral membrane protein family.</text>
</comment>
<feature type="transmembrane region" description="Helical" evidence="7">
    <location>
        <begin position="20"/>
        <end position="44"/>
    </location>
</feature>
<dbReference type="GO" id="GO:0005886">
    <property type="term" value="C:plasma membrane"/>
    <property type="evidence" value="ECO:0007669"/>
    <property type="project" value="UniProtKB-SubCell"/>
</dbReference>
<dbReference type="EMBL" id="JACRSU010000002">
    <property type="protein sequence ID" value="MBC8540599.1"/>
    <property type="molecule type" value="Genomic_DNA"/>
</dbReference>
<proteinExistence type="inferred from homology"/>
<evidence type="ECO:0000256" key="2">
    <source>
        <dbReference type="ARBA" id="ARBA00022475"/>
    </source>
</evidence>
<sequence>MNSLTSLAKSRIKFNKSRTVFTVISIMLTTLLLMSLGTSVAGLINNQKYAVSHTANHHARMKNLTARQLNLLTNHVDVEAVEASEIFARIQYEKMTGFLSLTKAVKGSVFHSAGNLTEGRLPEAPNEICGPPAFFERMGTSPEIGNTLSITFRPGETEYVTREFTICGLVSQADVSKLNVSDDRIAYGASISEALIREFFPEEERSFSAAIRVNGENNLNYDAMKARIASVAEDIGLNKDDLDFNTEYLMVMTDPGQDILAGSVLIALIIALFAGLVIYSIYYVSVITDVQEIGKLKALGASKKQIRRLLQLEGLFASLIALPVGLVLGYLIPKLGLPMLMSAMSKYSVYAELPEGGISMFSLPVTLGVILVVLVTVFLSLLKPLSMASKISPVEAIRYQETSSDKRKEREGCNTLNLTRLSWANLARNKKRTVVTIVTMGLSCVLFISLAAVANSMSIDDFARRTLPEGDFMISLDASYNDKTYPENNLDRVQMHSPFDDALLNKIKSIPGVTAVDTENAMLAGADSDSEVFAGGTRAGIGCFTREDIPKLKKDLKRGDLDYDALLANHGLIYCYDTILEKEGFSMNQRLSLSFFRGDKQIPFNGEIAASGSWGKMSFMLPKELFDQLAGDLNTTIALYIHAEPEQFGAVKAQLQEITGQNQLFKLYSMDEERDIAKLSINMIKYPMYAILILIGIISFMNLINTMVTSIITRKRELAMLQAIGLSDKQLVKMLSKEGMVFTMGTLLAALTVGNLLGYLVFLYGRNTGFMEVQIYHYPLIETIGLGLALILGQMAITFFISKRIHKESLVTRMRSGE</sequence>
<keyword evidence="3 7" id="KW-0812">Transmembrane</keyword>
<feature type="transmembrane region" description="Helical" evidence="7">
    <location>
        <begin position="259"/>
        <end position="288"/>
    </location>
</feature>
<feature type="transmembrane region" description="Helical" evidence="7">
    <location>
        <begin position="776"/>
        <end position="801"/>
    </location>
</feature>
<accession>A0A926DNS7</accession>
<feature type="transmembrane region" description="Helical" evidence="7">
    <location>
        <begin position="739"/>
        <end position="764"/>
    </location>
</feature>
<reference evidence="9" key="1">
    <citation type="submission" date="2020-08" db="EMBL/GenBank/DDBJ databases">
        <title>Genome public.</title>
        <authorList>
            <person name="Liu C."/>
            <person name="Sun Q."/>
        </authorList>
    </citation>
    <scope>NUCLEOTIDE SEQUENCE</scope>
    <source>
        <strain evidence="9">H8</strain>
    </source>
</reference>
<protein>
    <submittedName>
        <fullName evidence="9">FtsX-like permease family protein</fullName>
    </submittedName>
</protein>
<keyword evidence="2" id="KW-1003">Cell membrane</keyword>
<evidence type="ECO:0000256" key="3">
    <source>
        <dbReference type="ARBA" id="ARBA00022692"/>
    </source>
</evidence>
<gene>
    <name evidence="9" type="ORF">H8698_06380</name>
</gene>
<feature type="transmembrane region" description="Helical" evidence="7">
    <location>
        <begin position="688"/>
        <end position="712"/>
    </location>
</feature>
<feature type="domain" description="ABC3 transporter permease C-terminal" evidence="8">
    <location>
        <begin position="690"/>
        <end position="807"/>
    </location>
</feature>
<dbReference type="AlphaFoldDB" id="A0A926DNS7"/>
<dbReference type="GO" id="GO:0022857">
    <property type="term" value="F:transmembrane transporter activity"/>
    <property type="evidence" value="ECO:0007669"/>
    <property type="project" value="TreeGrafter"/>
</dbReference>
<evidence type="ECO:0000313" key="9">
    <source>
        <dbReference type="EMBL" id="MBC8540599.1"/>
    </source>
</evidence>
<name>A0A926DNS7_9FIRM</name>
<feature type="domain" description="ABC3 transporter permease C-terminal" evidence="8">
    <location>
        <begin position="265"/>
        <end position="393"/>
    </location>
</feature>
<keyword evidence="10" id="KW-1185">Reference proteome</keyword>
<organism evidence="9 10">
    <name type="scientific">Congzhengia minquanensis</name>
    <dbReference type="NCBI Taxonomy" id="2763657"/>
    <lineage>
        <taxon>Bacteria</taxon>
        <taxon>Bacillati</taxon>
        <taxon>Bacillota</taxon>
        <taxon>Clostridia</taxon>
        <taxon>Eubacteriales</taxon>
        <taxon>Oscillospiraceae</taxon>
        <taxon>Congzhengia</taxon>
    </lineage>
</organism>
<comment type="caution">
    <text evidence="9">The sequence shown here is derived from an EMBL/GenBank/DDBJ whole genome shotgun (WGS) entry which is preliminary data.</text>
</comment>
<keyword evidence="4 7" id="KW-1133">Transmembrane helix</keyword>
<dbReference type="RefSeq" id="WP_249311767.1">
    <property type="nucleotide sequence ID" value="NZ_JACRSU010000002.1"/>
</dbReference>
<dbReference type="InterPro" id="IPR003838">
    <property type="entry name" value="ABC3_permease_C"/>
</dbReference>
<dbReference type="InterPro" id="IPR050250">
    <property type="entry name" value="Macrolide_Exporter_MacB"/>
</dbReference>
<feature type="transmembrane region" description="Helical" evidence="7">
    <location>
        <begin position="434"/>
        <end position="454"/>
    </location>
</feature>
<feature type="transmembrane region" description="Helical" evidence="7">
    <location>
        <begin position="309"/>
        <end position="332"/>
    </location>
</feature>
<keyword evidence="5 7" id="KW-0472">Membrane</keyword>
<comment type="subcellular location">
    <subcellularLocation>
        <location evidence="1">Cell membrane</location>
        <topology evidence="1">Multi-pass membrane protein</topology>
    </subcellularLocation>
</comment>
<evidence type="ECO:0000256" key="7">
    <source>
        <dbReference type="SAM" id="Phobius"/>
    </source>
</evidence>
<feature type="transmembrane region" description="Helical" evidence="7">
    <location>
        <begin position="358"/>
        <end position="382"/>
    </location>
</feature>